<accession>A0A5J4Z6A1</accession>
<evidence type="ECO:0008006" key="4">
    <source>
        <dbReference type="Google" id="ProtNLM"/>
    </source>
</evidence>
<evidence type="ECO:0000313" key="3">
    <source>
        <dbReference type="Proteomes" id="UP000324585"/>
    </source>
</evidence>
<feature type="compositionally biased region" description="Basic and acidic residues" evidence="1">
    <location>
        <begin position="191"/>
        <end position="207"/>
    </location>
</feature>
<gene>
    <name evidence="2" type="ORF">FVE85_5948</name>
</gene>
<organism evidence="2 3">
    <name type="scientific">Porphyridium purpureum</name>
    <name type="common">Red alga</name>
    <name type="synonym">Porphyridium cruentum</name>
    <dbReference type="NCBI Taxonomy" id="35688"/>
    <lineage>
        <taxon>Eukaryota</taxon>
        <taxon>Rhodophyta</taxon>
        <taxon>Bangiophyceae</taxon>
        <taxon>Porphyridiales</taxon>
        <taxon>Porphyridiaceae</taxon>
        <taxon>Porphyridium</taxon>
    </lineage>
</organism>
<dbReference type="AlphaFoldDB" id="A0A5J4Z6A1"/>
<dbReference type="InterPro" id="IPR018971">
    <property type="entry name" value="DUF1997"/>
</dbReference>
<dbReference type="Proteomes" id="UP000324585">
    <property type="component" value="Unassembled WGS sequence"/>
</dbReference>
<keyword evidence="3" id="KW-1185">Reference proteome</keyword>
<protein>
    <recommendedName>
        <fullName evidence="4">DUF1997 domain-containing protein</fullName>
    </recommendedName>
</protein>
<reference evidence="3" key="1">
    <citation type="journal article" date="2019" name="Nat. Commun.">
        <title>Expansion of phycobilisome linker gene families in mesophilic red algae.</title>
        <authorList>
            <person name="Lee J."/>
            <person name="Kim D."/>
            <person name="Bhattacharya D."/>
            <person name="Yoon H.S."/>
        </authorList>
    </citation>
    <scope>NUCLEOTIDE SEQUENCE [LARGE SCALE GENOMIC DNA]</scope>
    <source>
        <strain evidence="3">CCMP 1328</strain>
    </source>
</reference>
<dbReference type="PANTHER" id="PTHR34133">
    <property type="entry name" value="OS07G0633000 PROTEIN"/>
    <property type="match status" value="1"/>
</dbReference>
<comment type="caution">
    <text evidence="2">The sequence shown here is derived from an EMBL/GenBank/DDBJ whole genome shotgun (WGS) entry which is preliminary data.</text>
</comment>
<sequence>MAAAFGIWLCSPGKWRSREREGMCRPLSSRTGKLHMQVAHDTRVQFRAQTQMRERLQVLNPDARDGDAALWQEYFETVPQNVLLACFERHRISPLSAEAPWSDREWGDKRMTSRPNSRDDAGKLYRISVGAFEIVGIRLEPETVMRVRVLESSEGLQFETVAWDLKGLARVLGPDVLKHVDLSVTGTLRVDRKSPNSTRAEDRERDQAATTEQQRRRERRLRQQGTRGVAVAHGDMLHGSVEIEILLPRPRGAAALIPVAAFEAMGNRVCSTVLERAKSTLLAGLSKDFAAWRARGQ</sequence>
<proteinExistence type="predicted"/>
<dbReference type="EMBL" id="VRMN01000001">
    <property type="protein sequence ID" value="KAA8498363.1"/>
    <property type="molecule type" value="Genomic_DNA"/>
</dbReference>
<name>A0A5J4Z6A1_PORPP</name>
<dbReference type="PANTHER" id="PTHR34133:SF8">
    <property type="entry name" value="OS07G0633000 PROTEIN"/>
    <property type="match status" value="1"/>
</dbReference>
<dbReference type="Pfam" id="PF09366">
    <property type="entry name" value="DUF1997"/>
    <property type="match status" value="1"/>
</dbReference>
<feature type="region of interest" description="Disordered" evidence="1">
    <location>
        <begin position="191"/>
        <end position="229"/>
    </location>
</feature>
<evidence type="ECO:0000313" key="2">
    <source>
        <dbReference type="EMBL" id="KAA8498363.1"/>
    </source>
</evidence>
<evidence type="ECO:0000256" key="1">
    <source>
        <dbReference type="SAM" id="MobiDB-lite"/>
    </source>
</evidence>